<evidence type="ECO:0000313" key="2">
    <source>
        <dbReference type="EMBL" id="TMJ02266.1"/>
    </source>
</evidence>
<sequence>MQSLLLRWFFNSVAIYLTTRIIHGVRIPDFTAAIVAALVLGIVNAFIRPLVLILTLPVNILTLGLFTLVVNALMLYIVAAVTALSVTSFWSALVGALLIALISTLLSHVLIR</sequence>
<dbReference type="Proteomes" id="UP000319353">
    <property type="component" value="Unassembled WGS sequence"/>
</dbReference>
<keyword evidence="1" id="KW-0812">Transmembrane</keyword>
<dbReference type="AlphaFoldDB" id="A0A537L2N5"/>
<protein>
    <submittedName>
        <fullName evidence="2">Phage holin family protein</fullName>
    </submittedName>
</protein>
<accession>A0A537L2N5</accession>
<dbReference type="PANTHER" id="PTHR37309">
    <property type="entry name" value="SLR0284 PROTEIN"/>
    <property type="match status" value="1"/>
</dbReference>
<evidence type="ECO:0000313" key="3">
    <source>
        <dbReference type="Proteomes" id="UP000319353"/>
    </source>
</evidence>
<feature type="transmembrane region" description="Helical" evidence="1">
    <location>
        <begin position="59"/>
        <end position="83"/>
    </location>
</feature>
<dbReference type="Pfam" id="PF04020">
    <property type="entry name" value="Phage_holin_4_2"/>
    <property type="match status" value="1"/>
</dbReference>
<proteinExistence type="predicted"/>
<keyword evidence="1" id="KW-0472">Membrane</keyword>
<evidence type="ECO:0000256" key="1">
    <source>
        <dbReference type="SAM" id="Phobius"/>
    </source>
</evidence>
<organism evidence="2 3">
    <name type="scientific">Candidatus Segetimicrobium genomatis</name>
    <dbReference type="NCBI Taxonomy" id="2569760"/>
    <lineage>
        <taxon>Bacteria</taxon>
        <taxon>Bacillati</taxon>
        <taxon>Candidatus Sysuimicrobiota</taxon>
        <taxon>Candidatus Sysuimicrobiia</taxon>
        <taxon>Candidatus Sysuimicrobiales</taxon>
        <taxon>Candidatus Segetimicrobiaceae</taxon>
        <taxon>Candidatus Segetimicrobium</taxon>
    </lineage>
</organism>
<name>A0A537L2N5_9BACT</name>
<keyword evidence="1" id="KW-1133">Transmembrane helix</keyword>
<feature type="transmembrane region" description="Helical" evidence="1">
    <location>
        <begin position="30"/>
        <end position="47"/>
    </location>
</feature>
<reference evidence="2 3" key="1">
    <citation type="journal article" date="2019" name="Nat. Microbiol.">
        <title>Mediterranean grassland soil C-N compound turnover is dependent on rainfall and depth, and is mediated by genomically divergent microorganisms.</title>
        <authorList>
            <person name="Diamond S."/>
            <person name="Andeer P.F."/>
            <person name="Li Z."/>
            <person name="Crits-Christoph A."/>
            <person name="Burstein D."/>
            <person name="Anantharaman K."/>
            <person name="Lane K.R."/>
            <person name="Thomas B.C."/>
            <person name="Pan C."/>
            <person name="Northen T.R."/>
            <person name="Banfield J.F."/>
        </authorList>
    </citation>
    <scope>NUCLEOTIDE SEQUENCE [LARGE SCALE GENOMIC DNA]</scope>
    <source>
        <strain evidence="2">NP_4</strain>
    </source>
</reference>
<dbReference type="InterPro" id="IPR007165">
    <property type="entry name" value="Phage_holin_4_2"/>
</dbReference>
<dbReference type="EMBL" id="VBAL01000085">
    <property type="protein sequence ID" value="TMJ02266.1"/>
    <property type="molecule type" value="Genomic_DNA"/>
</dbReference>
<dbReference type="PANTHER" id="PTHR37309:SF1">
    <property type="entry name" value="SLR0284 PROTEIN"/>
    <property type="match status" value="1"/>
</dbReference>
<feature type="transmembrane region" description="Helical" evidence="1">
    <location>
        <begin position="89"/>
        <end position="111"/>
    </location>
</feature>
<comment type="caution">
    <text evidence="2">The sequence shown here is derived from an EMBL/GenBank/DDBJ whole genome shotgun (WGS) entry which is preliminary data.</text>
</comment>
<gene>
    <name evidence="2" type="ORF">E6H01_07035</name>
</gene>